<keyword evidence="1" id="KW-0812">Transmembrane</keyword>
<feature type="transmembrane region" description="Helical" evidence="1">
    <location>
        <begin position="117"/>
        <end position="136"/>
    </location>
</feature>
<reference evidence="2 3" key="2">
    <citation type="journal article" date="2010" name="Stand. Genomic Sci.">
        <title>Complete genome sequence of Chitinophaga pinensis type strain (UQM 2034).</title>
        <authorList>
            <person name="Glavina Del Rio T."/>
            <person name="Abt B."/>
            <person name="Spring S."/>
            <person name="Lapidus A."/>
            <person name="Nolan M."/>
            <person name="Tice H."/>
            <person name="Copeland A."/>
            <person name="Cheng J.F."/>
            <person name="Chen F."/>
            <person name="Bruce D."/>
            <person name="Goodwin L."/>
            <person name="Pitluck S."/>
            <person name="Ivanova N."/>
            <person name="Mavromatis K."/>
            <person name="Mikhailova N."/>
            <person name="Pati A."/>
            <person name="Chen A."/>
            <person name="Palaniappan K."/>
            <person name="Land M."/>
            <person name="Hauser L."/>
            <person name="Chang Y.J."/>
            <person name="Jeffries C.D."/>
            <person name="Chain P."/>
            <person name="Saunders E."/>
            <person name="Detter J.C."/>
            <person name="Brettin T."/>
            <person name="Rohde M."/>
            <person name="Goker M."/>
            <person name="Bristow J."/>
            <person name="Eisen J.A."/>
            <person name="Markowitz V."/>
            <person name="Hugenholtz P."/>
            <person name="Kyrpides N.C."/>
            <person name="Klenk H.P."/>
            <person name="Lucas S."/>
        </authorList>
    </citation>
    <scope>NUCLEOTIDE SEQUENCE [LARGE SCALE GENOMIC DNA]</scope>
    <source>
        <strain evidence="3">ATCC 43595 / DSM 2588 / LMG 13176 / NBRC 15968 / NCIMB 11800 / UQM 2034</strain>
    </source>
</reference>
<evidence type="ECO:0000313" key="2">
    <source>
        <dbReference type="EMBL" id="ACU61876.1"/>
    </source>
</evidence>
<reference evidence="3" key="1">
    <citation type="submission" date="2009-08" db="EMBL/GenBank/DDBJ databases">
        <title>The complete genome of Chitinophaga pinensis DSM 2588.</title>
        <authorList>
            <consortium name="US DOE Joint Genome Institute (JGI-PGF)"/>
            <person name="Lucas S."/>
            <person name="Copeland A."/>
            <person name="Lapidus A."/>
            <person name="Glavina del Rio T."/>
            <person name="Dalin E."/>
            <person name="Tice H."/>
            <person name="Bruce D."/>
            <person name="Goodwin L."/>
            <person name="Pitluck S."/>
            <person name="Kyrpides N."/>
            <person name="Mavromatis K."/>
            <person name="Ivanova N."/>
            <person name="Mikhailova N."/>
            <person name="Sims D."/>
            <person name="Meinche L."/>
            <person name="Brettin T."/>
            <person name="Detter J.C."/>
            <person name="Han C."/>
            <person name="Larimer F."/>
            <person name="Land M."/>
            <person name="Hauser L."/>
            <person name="Markowitz V."/>
            <person name="Cheng J.-F."/>
            <person name="Hugenholtz P."/>
            <person name="Woyke T."/>
            <person name="Wu D."/>
            <person name="Spring S."/>
            <person name="Klenk H.-P."/>
            <person name="Eisen J.A."/>
        </authorList>
    </citation>
    <scope>NUCLEOTIDE SEQUENCE [LARGE SCALE GENOMIC DNA]</scope>
    <source>
        <strain evidence="3">ATCC 43595 / DSM 2588 / LMG 13176 / NBRC 15968 / NCIMB 11800 / UQM 2034</strain>
    </source>
</reference>
<dbReference type="KEGG" id="cpi:Cpin_4432"/>
<evidence type="ECO:0000313" key="3">
    <source>
        <dbReference type="Proteomes" id="UP000002215"/>
    </source>
</evidence>
<name>A0A979G6S9_CHIPD</name>
<accession>A0A979G6S9</accession>
<proteinExistence type="predicted"/>
<feature type="transmembrane region" description="Helical" evidence="1">
    <location>
        <begin position="156"/>
        <end position="173"/>
    </location>
</feature>
<protein>
    <submittedName>
        <fullName evidence="2">Uncharacterized protein</fullName>
    </submittedName>
</protein>
<dbReference type="EMBL" id="CP001699">
    <property type="protein sequence ID" value="ACU61876.1"/>
    <property type="molecule type" value="Genomic_DNA"/>
</dbReference>
<keyword evidence="1" id="KW-1133">Transmembrane helix</keyword>
<sequence length="182" mass="19381">MRKQGNKTVSCSYNEYLWACFLSDNSIKSSIMKTIASMTSGLVSSVALTVLHQTLKNNVSHAPRMDKLGMEALESTLDHAGIAVPKKKALYYSTMVGDIAGNAGYYSLVGMNPKHSIATGAALGLMAGIGAITLPGKLGLSKQYSNESGKTQLLTLGLYLAAGLLAGTVHKLMERKRIKRSV</sequence>
<keyword evidence="1" id="KW-0472">Membrane</keyword>
<organism evidence="2 3">
    <name type="scientific">Chitinophaga pinensis (strain ATCC 43595 / DSM 2588 / LMG 13176 / NBRC 15968 / NCIMB 11800 / UQM 2034)</name>
    <dbReference type="NCBI Taxonomy" id="485918"/>
    <lineage>
        <taxon>Bacteria</taxon>
        <taxon>Pseudomonadati</taxon>
        <taxon>Bacteroidota</taxon>
        <taxon>Chitinophagia</taxon>
        <taxon>Chitinophagales</taxon>
        <taxon>Chitinophagaceae</taxon>
        <taxon>Chitinophaga</taxon>
    </lineage>
</organism>
<dbReference type="Proteomes" id="UP000002215">
    <property type="component" value="Chromosome"/>
</dbReference>
<evidence type="ECO:0000256" key="1">
    <source>
        <dbReference type="SAM" id="Phobius"/>
    </source>
</evidence>
<dbReference type="AlphaFoldDB" id="A0A979G6S9"/>
<gene>
    <name evidence="2" type="ordered locus">Cpin_4432</name>
</gene>